<evidence type="ECO:0000256" key="1">
    <source>
        <dbReference type="SAM" id="MobiDB-lite"/>
    </source>
</evidence>
<organism evidence="2 3">
    <name type="scientific">Mycena venus</name>
    <dbReference type="NCBI Taxonomy" id="2733690"/>
    <lineage>
        <taxon>Eukaryota</taxon>
        <taxon>Fungi</taxon>
        <taxon>Dikarya</taxon>
        <taxon>Basidiomycota</taxon>
        <taxon>Agaricomycotina</taxon>
        <taxon>Agaricomycetes</taxon>
        <taxon>Agaricomycetidae</taxon>
        <taxon>Agaricales</taxon>
        <taxon>Marasmiineae</taxon>
        <taxon>Mycenaceae</taxon>
        <taxon>Mycena</taxon>
    </lineage>
</organism>
<gene>
    <name evidence="2" type="ORF">MVEN_01099600</name>
</gene>
<reference evidence="2" key="1">
    <citation type="submission" date="2020-05" db="EMBL/GenBank/DDBJ databases">
        <title>Mycena genomes resolve the evolution of fungal bioluminescence.</title>
        <authorList>
            <person name="Tsai I.J."/>
        </authorList>
    </citation>
    <scope>NUCLEOTIDE SEQUENCE</scope>
    <source>
        <strain evidence="2">CCC161011</strain>
    </source>
</reference>
<sequence>MLSGTPLCNSTSSRFAPLPPPSHLRPLLTWHPHSLWRVAHQFQCIFSTPTGSLPSPIPSLDHAPHSSGSGHPLRDRAHMLLEGHLSSDVRPLFHVSLGPSSTQANSSHSCPGNTPAPDSREEGTYIPPSYCAPTRCASSVSPYRCAFAPSCPTSRIFSLTSIGGGVSIHPTSLQRCHSPPAHRDCLCSRTTTPNTCSLVLGEDEDGLSGGEDGLGAACRTVSDVTAALVRERVQLPDASACVCGRQVVTWGGGRDAERSTRRCASE</sequence>
<accession>A0A8H6Y7K5</accession>
<protein>
    <submittedName>
        <fullName evidence="2">Uncharacterized protein</fullName>
    </submittedName>
</protein>
<dbReference type="Proteomes" id="UP000620124">
    <property type="component" value="Unassembled WGS sequence"/>
</dbReference>
<evidence type="ECO:0000313" key="2">
    <source>
        <dbReference type="EMBL" id="KAF7354122.1"/>
    </source>
</evidence>
<comment type="caution">
    <text evidence="2">The sequence shown here is derived from an EMBL/GenBank/DDBJ whole genome shotgun (WGS) entry which is preliminary data.</text>
</comment>
<proteinExistence type="predicted"/>
<feature type="compositionally biased region" description="Polar residues" evidence="1">
    <location>
        <begin position="98"/>
        <end position="112"/>
    </location>
</feature>
<dbReference type="AlphaFoldDB" id="A0A8H6Y7K5"/>
<name>A0A8H6Y7K5_9AGAR</name>
<feature type="region of interest" description="Disordered" evidence="1">
    <location>
        <begin position="96"/>
        <end position="121"/>
    </location>
</feature>
<dbReference type="EMBL" id="JACAZI010000008">
    <property type="protein sequence ID" value="KAF7354122.1"/>
    <property type="molecule type" value="Genomic_DNA"/>
</dbReference>
<evidence type="ECO:0000313" key="3">
    <source>
        <dbReference type="Proteomes" id="UP000620124"/>
    </source>
</evidence>
<keyword evidence="3" id="KW-1185">Reference proteome</keyword>